<dbReference type="AlphaFoldDB" id="A0A7W5XXY6"/>
<name>A0A7W5XXY6_9BACT</name>
<gene>
    <name evidence="1" type="ORF">FHS60_001426</name>
</gene>
<organism evidence="1 2">
    <name type="scientific">Alloprevotella rava</name>
    <dbReference type="NCBI Taxonomy" id="671218"/>
    <lineage>
        <taxon>Bacteria</taxon>
        <taxon>Pseudomonadati</taxon>
        <taxon>Bacteroidota</taxon>
        <taxon>Bacteroidia</taxon>
        <taxon>Bacteroidales</taxon>
        <taxon>Prevotellaceae</taxon>
        <taxon>Alloprevotella</taxon>
    </lineage>
</organism>
<protein>
    <submittedName>
        <fullName evidence="1">Uncharacterized protein</fullName>
    </submittedName>
</protein>
<sequence>MLENIYGNSRFFVQENLKSAGFLWKRGFFAVFLASWGEKGALFARRFPYCVSWLPYCVGQRNKAVGG</sequence>
<dbReference type="EMBL" id="JACICA010000006">
    <property type="protein sequence ID" value="MBB3702953.1"/>
    <property type="molecule type" value="Genomic_DNA"/>
</dbReference>
<proteinExistence type="predicted"/>
<accession>A0A7W5XXY6</accession>
<comment type="caution">
    <text evidence="1">The sequence shown here is derived from an EMBL/GenBank/DDBJ whole genome shotgun (WGS) entry which is preliminary data.</text>
</comment>
<evidence type="ECO:0000313" key="2">
    <source>
        <dbReference type="Proteomes" id="UP000541425"/>
    </source>
</evidence>
<evidence type="ECO:0000313" key="1">
    <source>
        <dbReference type="EMBL" id="MBB3702953.1"/>
    </source>
</evidence>
<dbReference type="RefSeq" id="WP_183696774.1">
    <property type="nucleotide sequence ID" value="NZ_JACICA010000006.1"/>
</dbReference>
<reference evidence="1 2" key="1">
    <citation type="submission" date="2020-08" db="EMBL/GenBank/DDBJ databases">
        <title>Genomic Encyclopedia of Type Strains, Phase IV (KMG-IV): sequencing the most valuable type-strain genomes for metagenomic binning, comparative biology and taxonomic classification.</title>
        <authorList>
            <person name="Goeker M."/>
        </authorList>
    </citation>
    <scope>NUCLEOTIDE SEQUENCE [LARGE SCALE GENOMIC DNA]</scope>
    <source>
        <strain evidence="1 2">DSM 22548</strain>
    </source>
</reference>
<dbReference type="Proteomes" id="UP000541425">
    <property type="component" value="Unassembled WGS sequence"/>
</dbReference>